<dbReference type="OrthoDB" id="2507554at2759"/>
<keyword evidence="2" id="KW-1185">Reference proteome</keyword>
<protein>
    <submittedName>
        <fullName evidence="1">Uncharacterized protein</fullName>
    </submittedName>
</protein>
<dbReference type="EMBL" id="PKSM01000050">
    <property type="protein sequence ID" value="POW19342.1"/>
    <property type="molecule type" value="Genomic_DNA"/>
</dbReference>
<gene>
    <name evidence="1" type="ORF">PSHT_04793</name>
</gene>
<sequence length="212" mass="23223">MDRRVAIHQRWRRTPRVVTVDQLARLLEAIVPTRKLGKATEPQLVEDRTNFPDWKVALYSAFSRVFEVKKVLFVGGDGCGRWLQANEELDVSDELNLAYAEARTGQEEIEKRVGMSSHNLVLALVFHQRCRTHFQEIANALDARLAVNPLAPIAPGTVLELAGKYGTGAVSGGASTPESVGLAQEVKCMSTGADGASLVRQSAWAFRFGGYG</sequence>
<accession>A0A2S4WC83</accession>
<evidence type="ECO:0000313" key="1">
    <source>
        <dbReference type="EMBL" id="POW19342.1"/>
    </source>
</evidence>
<dbReference type="Proteomes" id="UP000238274">
    <property type="component" value="Unassembled WGS sequence"/>
</dbReference>
<proteinExistence type="predicted"/>
<organism evidence="1 2">
    <name type="scientific">Puccinia striiformis</name>
    <dbReference type="NCBI Taxonomy" id="27350"/>
    <lineage>
        <taxon>Eukaryota</taxon>
        <taxon>Fungi</taxon>
        <taxon>Dikarya</taxon>
        <taxon>Basidiomycota</taxon>
        <taxon>Pucciniomycotina</taxon>
        <taxon>Pucciniomycetes</taxon>
        <taxon>Pucciniales</taxon>
        <taxon>Pucciniaceae</taxon>
        <taxon>Puccinia</taxon>
    </lineage>
</organism>
<dbReference type="AlphaFoldDB" id="A0A2S4WC83"/>
<dbReference type="VEuPathDB" id="FungiDB:PSHT_04793"/>
<comment type="caution">
    <text evidence="1">The sequence shown here is derived from an EMBL/GenBank/DDBJ whole genome shotgun (WGS) entry which is preliminary data.</text>
</comment>
<evidence type="ECO:0000313" key="2">
    <source>
        <dbReference type="Proteomes" id="UP000238274"/>
    </source>
</evidence>
<reference evidence="2" key="2">
    <citation type="journal article" date="2018" name="BMC Genomics">
        <title>Genomic insights into host adaptation between the wheat stripe rust pathogen (Puccinia striiformis f. sp. tritici) and the barley stripe rust pathogen (Puccinia striiformis f. sp. hordei).</title>
        <authorList>
            <person name="Xia C."/>
            <person name="Wang M."/>
            <person name="Yin C."/>
            <person name="Cornejo O.E."/>
            <person name="Hulbert S.H."/>
            <person name="Chen X."/>
        </authorList>
    </citation>
    <scope>NUCLEOTIDE SEQUENCE [LARGE SCALE GENOMIC DNA]</scope>
    <source>
        <strain evidence="2">93TX-2</strain>
    </source>
</reference>
<reference evidence="2" key="3">
    <citation type="journal article" date="2018" name="Mol. Plant Microbe Interact.">
        <title>Genome sequence resources for the wheat stripe rust pathogen (Puccinia striiformis f. sp. tritici) and the barley stripe rust pathogen (Puccinia striiformis f. sp. hordei).</title>
        <authorList>
            <person name="Xia C."/>
            <person name="Wang M."/>
            <person name="Yin C."/>
            <person name="Cornejo O.E."/>
            <person name="Hulbert S.H."/>
            <person name="Chen X."/>
        </authorList>
    </citation>
    <scope>NUCLEOTIDE SEQUENCE [LARGE SCALE GENOMIC DNA]</scope>
    <source>
        <strain evidence="2">93TX-2</strain>
    </source>
</reference>
<reference evidence="1 2" key="1">
    <citation type="submission" date="2017-12" db="EMBL/GenBank/DDBJ databases">
        <title>Gene loss provides genomic basis for host adaptation in cereal stripe rust fungi.</title>
        <authorList>
            <person name="Xia C."/>
        </authorList>
    </citation>
    <scope>NUCLEOTIDE SEQUENCE [LARGE SCALE GENOMIC DNA]</scope>
    <source>
        <strain evidence="1 2">93TX-2</strain>
    </source>
</reference>
<name>A0A2S4WC83_9BASI</name>